<dbReference type="GeneID" id="27689180"/>
<dbReference type="eggNOG" id="KOG1721">
    <property type="taxonomic scope" value="Eukaryota"/>
</dbReference>
<dbReference type="PANTHER" id="PTHR23235:SF120">
    <property type="entry name" value="KRUPPEL-LIKE FACTOR 15"/>
    <property type="match status" value="1"/>
</dbReference>
<proteinExistence type="predicted"/>
<dbReference type="GO" id="GO:0008270">
    <property type="term" value="F:zinc ion binding"/>
    <property type="evidence" value="ECO:0007669"/>
    <property type="project" value="UniProtKB-KW"/>
</dbReference>
<dbReference type="Pfam" id="PF00096">
    <property type="entry name" value="zf-C2H2"/>
    <property type="match status" value="1"/>
</dbReference>
<keyword evidence="4" id="KW-0862">Zinc</keyword>
<feature type="domain" description="C2H2-type" evidence="9">
    <location>
        <begin position="223"/>
        <end position="252"/>
    </location>
</feature>
<dbReference type="Gene3D" id="3.30.160.60">
    <property type="entry name" value="Classic Zinc Finger"/>
    <property type="match status" value="3"/>
</dbReference>
<keyword evidence="3 7" id="KW-0863">Zinc-finger</keyword>
<organism evidence="10 11">
    <name type="scientific">Spizellomyces punctatus (strain DAOM BR117)</name>
    <dbReference type="NCBI Taxonomy" id="645134"/>
    <lineage>
        <taxon>Eukaryota</taxon>
        <taxon>Fungi</taxon>
        <taxon>Fungi incertae sedis</taxon>
        <taxon>Chytridiomycota</taxon>
        <taxon>Chytridiomycota incertae sedis</taxon>
        <taxon>Chytridiomycetes</taxon>
        <taxon>Spizellomycetales</taxon>
        <taxon>Spizellomycetaceae</taxon>
        <taxon>Spizellomyces</taxon>
    </lineage>
</organism>
<dbReference type="PROSITE" id="PS00028">
    <property type="entry name" value="ZINC_FINGER_C2H2_1"/>
    <property type="match status" value="1"/>
</dbReference>
<dbReference type="GO" id="GO:0000978">
    <property type="term" value="F:RNA polymerase II cis-regulatory region sequence-specific DNA binding"/>
    <property type="evidence" value="ECO:0007669"/>
    <property type="project" value="TreeGrafter"/>
</dbReference>
<evidence type="ECO:0000256" key="6">
    <source>
        <dbReference type="ARBA" id="ARBA00023163"/>
    </source>
</evidence>
<evidence type="ECO:0000256" key="7">
    <source>
        <dbReference type="PROSITE-ProRule" id="PRU00042"/>
    </source>
</evidence>
<reference evidence="10 11" key="1">
    <citation type="submission" date="2009-08" db="EMBL/GenBank/DDBJ databases">
        <title>The Genome Sequence of Spizellomyces punctatus strain DAOM BR117.</title>
        <authorList>
            <consortium name="The Broad Institute Genome Sequencing Platform"/>
            <person name="Russ C."/>
            <person name="Cuomo C."/>
            <person name="Shea T."/>
            <person name="Young S.K."/>
            <person name="Zeng Q."/>
            <person name="Koehrsen M."/>
            <person name="Haas B."/>
            <person name="Borodovsky M."/>
            <person name="Guigo R."/>
            <person name="Alvarado L."/>
            <person name="Berlin A."/>
            <person name="Bochicchio J."/>
            <person name="Borenstein D."/>
            <person name="Chapman S."/>
            <person name="Chen Z."/>
            <person name="Engels R."/>
            <person name="Freedman E."/>
            <person name="Gellesch M."/>
            <person name="Goldberg J."/>
            <person name="Griggs A."/>
            <person name="Gujja S."/>
            <person name="Heiman D."/>
            <person name="Hepburn T."/>
            <person name="Howarth C."/>
            <person name="Jen D."/>
            <person name="Larson L."/>
            <person name="Lewis B."/>
            <person name="Mehta T."/>
            <person name="Park D."/>
            <person name="Pearson M."/>
            <person name="Roberts A."/>
            <person name="Saif S."/>
            <person name="Shenoy N."/>
            <person name="Sisk P."/>
            <person name="Stolte C."/>
            <person name="Sykes S."/>
            <person name="Thomson T."/>
            <person name="Walk T."/>
            <person name="White J."/>
            <person name="Yandava C."/>
            <person name="Burger G."/>
            <person name="Gray M.W."/>
            <person name="Holland P.W.H."/>
            <person name="King N."/>
            <person name="Lang F.B.F."/>
            <person name="Roger A.J."/>
            <person name="Ruiz-Trillo I."/>
            <person name="Lander E."/>
            <person name="Nusbaum C."/>
        </authorList>
    </citation>
    <scope>NUCLEOTIDE SEQUENCE [LARGE SCALE GENOMIC DNA]</scope>
    <source>
        <strain evidence="10 11">DAOM BR117</strain>
    </source>
</reference>
<keyword evidence="1" id="KW-0479">Metal-binding</keyword>
<evidence type="ECO:0000256" key="8">
    <source>
        <dbReference type="SAM" id="MobiDB-lite"/>
    </source>
</evidence>
<feature type="region of interest" description="Disordered" evidence="8">
    <location>
        <begin position="198"/>
        <end position="218"/>
    </location>
</feature>
<evidence type="ECO:0000313" key="11">
    <source>
        <dbReference type="Proteomes" id="UP000053201"/>
    </source>
</evidence>
<dbReference type="GO" id="GO:0000981">
    <property type="term" value="F:DNA-binding transcription factor activity, RNA polymerase II-specific"/>
    <property type="evidence" value="ECO:0007669"/>
    <property type="project" value="TreeGrafter"/>
</dbReference>
<keyword evidence="11" id="KW-1185">Reference proteome</keyword>
<evidence type="ECO:0000256" key="2">
    <source>
        <dbReference type="ARBA" id="ARBA00022737"/>
    </source>
</evidence>
<evidence type="ECO:0000256" key="5">
    <source>
        <dbReference type="ARBA" id="ARBA00023015"/>
    </source>
</evidence>
<evidence type="ECO:0000256" key="4">
    <source>
        <dbReference type="ARBA" id="ARBA00022833"/>
    </source>
</evidence>
<protein>
    <recommendedName>
        <fullName evidence="9">C2H2-type domain-containing protein</fullName>
    </recommendedName>
</protein>
<dbReference type="RefSeq" id="XP_016606899.1">
    <property type="nucleotide sequence ID" value="XM_016754040.1"/>
</dbReference>
<evidence type="ECO:0000313" key="10">
    <source>
        <dbReference type="EMBL" id="KNC98859.1"/>
    </source>
</evidence>
<dbReference type="InterPro" id="IPR013087">
    <property type="entry name" value="Znf_C2H2_type"/>
</dbReference>
<gene>
    <name evidence="10" type="ORF">SPPG_05829</name>
</gene>
<name>A0A0L0HD26_SPIPD</name>
<keyword evidence="5" id="KW-0805">Transcription regulation</keyword>
<dbReference type="PROSITE" id="PS50157">
    <property type="entry name" value="ZINC_FINGER_C2H2_2"/>
    <property type="match status" value="1"/>
</dbReference>
<dbReference type="PANTHER" id="PTHR23235">
    <property type="entry name" value="KRUEPPEL-LIKE TRANSCRIPTION FACTOR"/>
    <property type="match status" value="1"/>
</dbReference>
<sequence length="317" mass="35442">MRVNISSARGRLVRKAAECPPRVEEQPQLLLVQPQRPEQVCLPVEPMAEFDLLAAEFDALENGRQSFPVDPHNGTSSWWGSIGCDEVDWSLATAAGSAEQPLHMDDPCSIMDFDAILQPVAFPVIDPTPLPMDVFPTPESQFADTPLLSLGHENFMTDGDYFGNYTSSVSEDIDLLLQDLAAVGDPPAMPMSIANPLLQAPLTPPQTTSDNRIRPRTMTPKRFTCPIPGCTKSFTRKYNMNSHVRCHSGEKPFICPHCPDVSFARKHDLRRHVICLHNVERPFGCDHCTLRFNRSDALKRHLEAVKRKEVDSRFGEL</sequence>
<dbReference type="EMBL" id="KQ257459">
    <property type="protein sequence ID" value="KNC98859.1"/>
    <property type="molecule type" value="Genomic_DNA"/>
</dbReference>
<evidence type="ECO:0000256" key="1">
    <source>
        <dbReference type="ARBA" id="ARBA00022723"/>
    </source>
</evidence>
<evidence type="ECO:0000256" key="3">
    <source>
        <dbReference type="ARBA" id="ARBA00022771"/>
    </source>
</evidence>
<dbReference type="SUPFAM" id="SSF57667">
    <property type="entry name" value="beta-beta-alpha zinc fingers"/>
    <property type="match status" value="2"/>
</dbReference>
<dbReference type="VEuPathDB" id="FungiDB:SPPG_05829"/>
<keyword evidence="6" id="KW-0804">Transcription</keyword>
<dbReference type="AlphaFoldDB" id="A0A0L0HD26"/>
<dbReference type="Proteomes" id="UP000053201">
    <property type="component" value="Unassembled WGS sequence"/>
</dbReference>
<keyword evidence="2" id="KW-0677">Repeat</keyword>
<dbReference type="SMART" id="SM00355">
    <property type="entry name" value="ZnF_C2H2"/>
    <property type="match status" value="3"/>
</dbReference>
<dbReference type="FunFam" id="3.30.160.60:FF:000032">
    <property type="entry name" value="Krueppel-like factor 4"/>
    <property type="match status" value="1"/>
</dbReference>
<dbReference type="STRING" id="645134.A0A0L0HD26"/>
<evidence type="ECO:0000259" key="9">
    <source>
        <dbReference type="PROSITE" id="PS50157"/>
    </source>
</evidence>
<feature type="compositionally biased region" description="Low complexity" evidence="8">
    <location>
        <begin position="198"/>
        <end position="208"/>
    </location>
</feature>
<dbReference type="OrthoDB" id="8117402at2759"/>
<dbReference type="InParanoid" id="A0A0L0HD26"/>
<accession>A0A0L0HD26</accession>
<dbReference type="InterPro" id="IPR036236">
    <property type="entry name" value="Znf_C2H2_sf"/>
</dbReference>